<name>A0A1Y1VXM9_9FUNG</name>
<feature type="region of interest" description="Disordered" evidence="1">
    <location>
        <begin position="322"/>
        <end position="372"/>
    </location>
</feature>
<dbReference type="RefSeq" id="XP_040740099.1">
    <property type="nucleotide sequence ID" value="XM_040892052.1"/>
</dbReference>
<evidence type="ECO:0000313" key="3">
    <source>
        <dbReference type="Proteomes" id="UP000193922"/>
    </source>
</evidence>
<dbReference type="AlphaFoldDB" id="A0A1Y1VXM9"/>
<comment type="caution">
    <text evidence="2">The sequence shown here is derived from an EMBL/GenBank/DDBJ whole genome shotgun (WGS) entry which is preliminary data.</text>
</comment>
<reference evidence="2 3" key="1">
    <citation type="submission" date="2016-07" db="EMBL/GenBank/DDBJ databases">
        <title>Pervasive Adenine N6-methylation of Active Genes in Fungi.</title>
        <authorList>
            <consortium name="DOE Joint Genome Institute"/>
            <person name="Mondo S.J."/>
            <person name="Dannebaum R.O."/>
            <person name="Kuo R.C."/>
            <person name="Labutti K."/>
            <person name="Haridas S."/>
            <person name="Kuo A."/>
            <person name="Salamov A."/>
            <person name="Ahrendt S.R."/>
            <person name="Lipzen A."/>
            <person name="Sullivan W."/>
            <person name="Andreopoulos W.B."/>
            <person name="Clum A."/>
            <person name="Lindquist E."/>
            <person name="Daum C."/>
            <person name="Ramamoorthy G.K."/>
            <person name="Gryganskyi A."/>
            <person name="Culley D."/>
            <person name="Magnuson J.K."/>
            <person name="James T.Y."/>
            <person name="O'Malley M.A."/>
            <person name="Stajich J.E."/>
            <person name="Spatafora J.W."/>
            <person name="Visel A."/>
            <person name="Grigoriev I.V."/>
        </authorList>
    </citation>
    <scope>NUCLEOTIDE SEQUENCE [LARGE SCALE GENOMIC DNA]</scope>
    <source>
        <strain evidence="2 3">ATCC 12442</strain>
    </source>
</reference>
<gene>
    <name evidence="2" type="ORF">DL89DRAFT_75946</name>
</gene>
<sequence length="372" mass="39706">MGDSDDIEDFLFDDNASPQSNQLSFSLSDRRMSEDIYHRESSDSYWSSEQQHPAQVPVSSAMAGRRSSAARMRSHTMSSLSSIESLNTQAMDVSPPASSREHLSQTASSMARGSIDAAEAEASQRSSAYSNWVSNQAIIGEQSLLSQLAHEELKRTSAALGLNEKRQAAGEGSAIQQASASSSGKMADDDGQLPCRRLQCRMIMAAIGSVGERSSGILEFVSSSVSQTRVIPRLVKINQTSARPPVPQRTSSTLPVLLPPAVVTSLPTQPTDPFAGLPRGPGHVAHWQPRLEQVVEWQIQDSDAFSAQAQAAWIQTRRISVQEPSAADVPAKSAPEIPGAQTDAAAGAAQGEVYAGATAQEQHGKPTESNVR</sequence>
<feature type="region of interest" description="Disordered" evidence="1">
    <location>
        <begin position="167"/>
        <end position="190"/>
    </location>
</feature>
<feature type="compositionally biased region" description="Polar residues" evidence="1">
    <location>
        <begin position="43"/>
        <end position="53"/>
    </location>
</feature>
<feature type="compositionally biased region" description="Acidic residues" evidence="1">
    <location>
        <begin position="1"/>
        <end position="12"/>
    </location>
</feature>
<evidence type="ECO:0000313" key="2">
    <source>
        <dbReference type="EMBL" id="ORX66048.1"/>
    </source>
</evidence>
<proteinExistence type="predicted"/>
<protein>
    <submittedName>
        <fullName evidence="2">Uncharacterized protein</fullName>
    </submittedName>
</protein>
<dbReference type="Proteomes" id="UP000193922">
    <property type="component" value="Unassembled WGS sequence"/>
</dbReference>
<accession>A0A1Y1VXM9</accession>
<feature type="compositionally biased region" description="Basic and acidic residues" evidence="1">
    <location>
        <begin position="28"/>
        <end position="42"/>
    </location>
</feature>
<feature type="compositionally biased region" description="Polar residues" evidence="1">
    <location>
        <begin position="80"/>
        <end position="91"/>
    </location>
</feature>
<feature type="compositionally biased region" description="Basic and acidic residues" evidence="1">
    <location>
        <begin position="362"/>
        <end position="372"/>
    </location>
</feature>
<feature type="region of interest" description="Disordered" evidence="1">
    <location>
        <begin position="1"/>
        <end position="119"/>
    </location>
</feature>
<feature type="compositionally biased region" description="Low complexity" evidence="1">
    <location>
        <begin position="339"/>
        <end position="357"/>
    </location>
</feature>
<dbReference type="EMBL" id="MCFD01000018">
    <property type="protein sequence ID" value="ORX66048.1"/>
    <property type="molecule type" value="Genomic_DNA"/>
</dbReference>
<feature type="compositionally biased region" description="Polar residues" evidence="1">
    <location>
        <begin position="16"/>
        <end position="27"/>
    </location>
</feature>
<dbReference type="GeneID" id="63808700"/>
<dbReference type="OrthoDB" id="10632887at2759"/>
<feature type="compositionally biased region" description="Low complexity" evidence="1">
    <location>
        <begin position="169"/>
        <end position="184"/>
    </location>
</feature>
<feature type="compositionally biased region" description="Low complexity" evidence="1">
    <location>
        <begin position="59"/>
        <end position="79"/>
    </location>
</feature>
<organism evidence="2 3">
    <name type="scientific">Linderina pennispora</name>
    <dbReference type="NCBI Taxonomy" id="61395"/>
    <lineage>
        <taxon>Eukaryota</taxon>
        <taxon>Fungi</taxon>
        <taxon>Fungi incertae sedis</taxon>
        <taxon>Zoopagomycota</taxon>
        <taxon>Kickxellomycotina</taxon>
        <taxon>Kickxellomycetes</taxon>
        <taxon>Kickxellales</taxon>
        <taxon>Kickxellaceae</taxon>
        <taxon>Linderina</taxon>
    </lineage>
</organism>
<keyword evidence="3" id="KW-1185">Reference proteome</keyword>
<evidence type="ECO:0000256" key="1">
    <source>
        <dbReference type="SAM" id="MobiDB-lite"/>
    </source>
</evidence>